<name>A0A2G4F2Z8_9CYAN</name>
<protein>
    <recommendedName>
        <fullName evidence="2">Ribosomal silencing factor RsfS</fullName>
    </recommendedName>
</protein>
<accession>A0A2G4F2Z8</accession>
<comment type="subcellular location">
    <subcellularLocation>
        <location evidence="2">Cytoplasm</location>
    </subcellularLocation>
</comment>
<sequence length="143" mass="16219">MSDRTQLEYTLAQSTATLGEYPDPTRPLALTIAHAAEDRKGHEIVLLCVSEVCYLADYFVIVTGFSNVQVRSISQAIADQVEEEWQRLPLRIEGQSDASWIVMDYGDAIVHILKPQEREFYNLEAFWGHAERIDFSVAEVDAQ</sequence>
<comment type="function">
    <text evidence="2">Functions as a ribosomal silencing factor. Interacts with ribosomal protein uL14 (rplN), blocking formation of intersubunit bridge B8. Prevents association of the 30S and 50S ribosomal subunits and the formation of functional ribosomes, thus repressing translation.</text>
</comment>
<dbReference type="PANTHER" id="PTHR21043">
    <property type="entry name" value="IOJAP SUPERFAMILY ORTHOLOG"/>
    <property type="match status" value="1"/>
</dbReference>
<keyword evidence="2" id="KW-0678">Repressor</keyword>
<dbReference type="AlphaFoldDB" id="A0A2G4F2Z8"/>
<dbReference type="RefSeq" id="WP_096830493.1">
    <property type="nucleotide sequence ID" value="NZ_NXIB02000030.1"/>
</dbReference>
<proteinExistence type="inferred from homology"/>
<gene>
    <name evidence="2 3" type="primary">rsfS</name>
    <name evidence="3" type="ORF">CP500_007120</name>
</gene>
<dbReference type="GO" id="GO:0005737">
    <property type="term" value="C:cytoplasm"/>
    <property type="evidence" value="ECO:0007669"/>
    <property type="project" value="UniProtKB-SubCell"/>
</dbReference>
<dbReference type="InterPro" id="IPR004394">
    <property type="entry name" value="Iojap/RsfS/C7orf30"/>
</dbReference>
<dbReference type="PANTHER" id="PTHR21043:SF0">
    <property type="entry name" value="MITOCHONDRIAL ASSEMBLY OF RIBOSOMAL LARGE SUBUNIT PROTEIN 1"/>
    <property type="match status" value="1"/>
</dbReference>
<dbReference type="InterPro" id="IPR043519">
    <property type="entry name" value="NT_sf"/>
</dbReference>
<comment type="subunit">
    <text evidence="2">Interacts with ribosomal protein uL14 (rplN).</text>
</comment>
<dbReference type="HAMAP" id="MF_01477">
    <property type="entry name" value="Iojap_RsfS"/>
    <property type="match status" value="1"/>
</dbReference>
<comment type="similarity">
    <text evidence="1 2">Belongs to the Iojap/RsfS family.</text>
</comment>
<dbReference type="Proteomes" id="UP000226442">
    <property type="component" value="Unassembled WGS sequence"/>
</dbReference>
<dbReference type="GO" id="GO:0043023">
    <property type="term" value="F:ribosomal large subunit binding"/>
    <property type="evidence" value="ECO:0007669"/>
    <property type="project" value="TreeGrafter"/>
</dbReference>
<keyword evidence="2" id="KW-0963">Cytoplasm</keyword>
<comment type="caution">
    <text evidence="3">The sequence shown here is derived from an EMBL/GenBank/DDBJ whole genome shotgun (WGS) entry which is preliminary data.</text>
</comment>
<dbReference type="GO" id="GO:0017148">
    <property type="term" value="P:negative regulation of translation"/>
    <property type="evidence" value="ECO:0007669"/>
    <property type="project" value="UniProtKB-UniRule"/>
</dbReference>
<keyword evidence="4" id="KW-1185">Reference proteome</keyword>
<dbReference type="SUPFAM" id="SSF81301">
    <property type="entry name" value="Nucleotidyltransferase"/>
    <property type="match status" value="1"/>
</dbReference>
<keyword evidence="2" id="KW-0810">Translation regulation</keyword>
<dbReference type="OrthoDB" id="9793681at2"/>
<dbReference type="GO" id="GO:0042256">
    <property type="term" value="P:cytosolic ribosome assembly"/>
    <property type="evidence" value="ECO:0007669"/>
    <property type="project" value="UniProtKB-UniRule"/>
</dbReference>
<reference evidence="3" key="1">
    <citation type="submission" date="2017-10" db="EMBL/GenBank/DDBJ databases">
        <title>Draft genome sequence of the planktic cyanobacteria Tychonema bourrellyi isolated from alpine lentic freshwater.</title>
        <authorList>
            <person name="Tett A."/>
            <person name="Armanini F."/>
            <person name="Asnicar F."/>
            <person name="Boscaini A."/>
            <person name="Pasolli E."/>
            <person name="Zolfo M."/>
            <person name="Donati C."/>
            <person name="Salmaso N."/>
            <person name="Segata N."/>
        </authorList>
    </citation>
    <scope>NUCLEOTIDE SEQUENCE</scope>
    <source>
        <strain evidence="3">FEM_GT703</strain>
    </source>
</reference>
<evidence type="ECO:0000313" key="3">
    <source>
        <dbReference type="EMBL" id="PHX56143.1"/>
    </source>
</evidence>
<evidence type="ECO:0000256" key="2">
    <source>
        <dbReference type="HAMAP-Rule" id="MF_01477"/>
    </source>
</evidence>
<dbReference type="NCBIfam" id="TIGR00090">
    <property type="entry name" value="rsfS_iojap_ybeB"/>
    <property type="match status" value="1"/>
</dbReference>
<dbReference type="GO" id="GO:0090071">
    <property type="term" value="P:negative regulation of ribosome biogenesis"/>
    <property type="evidence" value="ECO:0007669"/>
    <property type="project" value="UniProtKB-UniRule"/>
</dbReference>
<dbReference type="EMBL" id="NXIB02000030">
    <property type="protein sequence ID" value="PHX56143.1"/>
    <property type="molecule type" value="Genomic_DNA"/>
</dbReference>
<evidence type="ECO:0000256" key="1">
    <source>
        <dbReference type="ARBA" id="ARBA00010574"/>
    </source>
</evidence>
<dbReference type="Pfam" id="PF02410">
    <property type="entry name" value="RsfS"/>
    <property type="match status" value="1"/>
</dbReference>
<organism evidence="3 4">
    <name type="scientific">Tychonema bourrellyi FEM_GT703</name>
    <dbReference type="NCBI Taxonomy" id="2040638"/>
    <lineage>
        <taxon>Bacteria</taxon>
        <taxon>Bacillati</taxon>
        <taxon>Cyanobacteriota</taxon>
        <taxon>Cyanophyceae</taxon>
        <taxon>Oscillatoriophycideae</taxon>
        <taxon>Oscillatoriales</taxon>
        <taxon>Microcoleaceae</taxon>
        <taxon>Tychonema</taxon>
    </lineage>
</organism>
<dbReference type="Gene3D" id="3.30.460.10">
    <property type="entry name" value="Beta Polymerase, domain 2"/>
    <property type="match status" value="1"/>
</dbReference>
<evidence type="ECO:0000313" key="4">
    <source>
        <dbReference type="Proteomes" id="UP000226442"/>
    </source>
</evidence>